<organism evidence="1">
    <name type="scientific">Timema genevievae</name>
    <name type="common">Walking stick</name>
    <dbReference type="NCBI Taxonomy" id="629358"/>
    <lineage>
        <taxon>Eukaryota</taxon>
        <taxon>Metazoa</taxon>
        <taxon>Ecdysozoa</taxon>
        <taxon>Arthropoda</taxon>
        <taxon>Hexapoda</taxon>
        <taxon>Insecta</taxon>
        <taxon>Pterygota</taxon>
        <taxon>Neoptera</taxon>
        <taxon>Polyneoptera</taxon>
        <taxon>Phasmatodea</taxon>
        <taxon>Timematodea</taxon>
        <taxon>Timematoidea</taxon>
        <taxon>Timematidae</taxon>
        <taxon>Timema</taxon>
    </lineage>
</organism>
<name>A0A7R9K0B8_TIMGE</name>
<dbReference type="EMBL" id="OE841683">
    <property type="protein sequence ID" value="CAD7596782.1"/>
    <property type="molecule type" value="Genomic_DNA"/>
</dbReference>
<dbReference type="AlphaFoldDB" id="A0A7R9K0B8"/>
<dbReference type="Pfam" id="PF15011">
    <property type="entry name" value="CA109-like"/>
    <property type="match status" value="1"/>
</dbReference>
<protein>
    <submittedName>
        <fullName evidence="1">Uncharacterized protein</fullName>
    </submittedName>
</protein>
<sequence length="257" mass="29789">MDVLKQSLSEYFTSLEKHYLIWQELATEVERPLIALENQTEQLQLVQRIEWETPELPHLKERLIYKITAGIENELFTLREMLCGFISSNKELERRLNKLEQLYHKIECKEHSVMLEMEWAHSSWRYYHTLYPLKVTMKSEKSSTEALSSHRSYRATRPPVRVVDSRVSVLACPGVGLRARAGWHVRRWVSESSVRVTWSIVVSCAGHVEACVEVTVTLNTSKAPGYYTTAIEVTPTLTTSKAPVYYDILVLYLTRVL</sequence>
<evidence type="ECO:0000313" key="1">
    <source>
        <dbReference type="EMBL" id="CAD7596782.1"/>
    </source>
</evidence>
<proteinExistence type="predicted"/>
<dbReference type="InterPro" id="IPR029159">
    <property type="entry name" value="CA109-like"/>
</dbReference>
<accession>A0A7R9K0B8</accession>
<gene>
    <name evidence="1" type="ORF">TGEB3V08_LOCUS6518</name>
</gene>
<reference evidence="1" key="1">
    <citation type="submission" date="2020-11" db="EMBL/GenBank/DDBJ databases">
        <authorList>
            <person name="Tran Van P."/>
        </authorList>
    </citation>
    <scope>NUCLEOTIDE SEQUENCE</scope>
</reference>